<accession>A0AAW2TJU0</accession>
<reference evidence="1" key="2">
    <citation type="journal article" date="2024" name="Plant">
        <title>Genomic evolution and insights into agronomic trait innovations of Sesamum species.</title>
        <authorList>
            <person name="Miao H."/>
            <person name="Wang L."/>
            <person name="Qu L."/>
            <person name="Liu H."/>
            <person name="Sun Y."/>
            <person name="Le M."/>
            <person name="Wang Q."/>
            <person name="Wei S."/>
            <person name="Zheng Y."/>
            <person name="Lin W."/>
            <person name="Duan Y."/>
            <person name="Cao H."/>
            <person name="Xiong S."/>
            <person name="Wang X."/>
            <person name="Wei L."/>
            <person name="Li C."/>
            <person name="Ma Q."/>
            <person name="Ju M."/>
            <person name="Zhao R."/>
            <person name="Li G."/>
            <person name="Mu C."/>
            <person name="Tian Q."/>
            <person name="Mei H."/>
            <person name="Zhang T."/>
            <person name="Gao T."/>
            <person name="Zhang H."/>
        </authorList>
    </citation>
    <scope>NUCLEOTIDE SEQUENCE</scope>
    <source>
        <strain evidence="1">G02</strain>
    </source>
</reference>
<organism evidence="1">
    <name type="scientific">Sesamum radiatum</name>
    <name type="common">Black benniseed</name>
    <dbReference type="NCBI Taxonomy" id="300843"/>
    <lineage>
        <taxon>Eukaryota</taxon>
        <taxon>Viridiplantae</taxon>
        <taxon>Streptophyta</taxon>
        <taxon>Embryophyta</taxon>
        <taxon>Tracheophyta</taxon>
        <taxon>Spermatophyta</taxon>
        <taxon>Magnoliopsida</taxon>
        <taxon>eudicotyledons</taxon>
        <taxon>Gunneridae</taxon>
        <taxon>Pentapetalae</taxon>
        <taxon>asterids</taxon>
        <taxon>lamiids</taxon>
        <taxon>Lamiales</taxon>
        <taxon>Pedaliaceae</taxon>
        <taxon>Sesamum</taxon>
    </lineage>
</organism>
<proteinExistence type="predicted"/>
<dbReference type="AlphaFoldDB" id="A0AAW2TJU0"/>
<reference evidence="1" key="1">
    <citation type="submission" date="2020-06" db="EMBL/GenBank/DDBJ databases">
        <authorList>
            <person name="Li T."/>
            <person name="Hu X."/>
            <person name="Zhang T."/>
            <person name="Song X."/>
            <person name="Zhang H."/>
            <person name="Dai N."/>
            <person name="Sheng W."/>
            <person name="Hou X."/>
            <person name="Wei L."/>
        </authorList>
    </citation>
    <scope>NUCLEOTIDE SEQUENCE</scope>
    <source>
        <strain evidence="1">G02</strain>
        <tissue evidence="1">Leaf</tissue>
    </source>
</reference>
<comment type="caution">
    <text evidence="1">The sequence shown here is derived from an EMBL/GenBank/DDBJ whole genome shotgun (WGS) entry which is preliminary data.</text>
</comment>
<sequence length="92" mass="10086">MWAGNNVAICSRTVVVTICCMVYRSPRGSHPEEELWCGDSVRGLADLGSPRTIAPLERLALLARDKEVLSAVCKAWVLLGASTTFCFLRKMS</sequence>
<evidence type="ECO:0000313" key="1">
    <source>
        <dbReference type="EMBL" id="KAL0403946.1"/>
    </source>
</evidence>
<gene>
    <name evidence="1" type="ORF">Sradi_2035400</name>
</gene>
<dbReference type="EMBL" id="JACGWJ010000008">
    <property type="protein sequence ID" value="KAL0403946.1"/>
    <property type="molecule type" value="Genomic_DNA"/>
</dbReference>
<name>A0AAW2TJU0_SESRA</name>
<protein>
    <submittedName>
        <fullName evidence="1">Uncharacterized protein</fullName>
    </submittedName>
</protein>